<dbReference type="EMBL" id="CAJHJG010001671">
    <property type="protein sequence ID" value="CAD6913921.1"/>
    <property type="molecule type" value="Genomic_DNA"/>
</dbReference>
<feature type="region of interest" description="Disordered" evidence="1">
    <location>
        <begin position="1"/>
        <end position="166"/>
    </location>
</feature>
<proteinExistence type="predicted"/>
<dbReference type="InterPro" id="IPR004242">
    <property type="entry name" value="Transposase_21"/>
</dbReference>
<evidence type="ECO:0000313" key="3">
    <source>
        <dbReference type="Proteomes" id="UP000836402"/>
    </source>
</evidence>
<feature type="region of interest" description="Disordered" evidence="1">
    <location>
        <begin position="810"/>
        <end position="829"/>
    </location>
</feature>
<dbReference type="Proteomes" id="UP000836402">
    <property type="component" value="Unassembled WGS sequence"/>
</dbReference>
<feature type="compositionally biased region" description="Acidic residues" evidence="1">
    <location>
        <begin position="126"/>
        <end position="139"/>
    </location>
</feature>
<accession>A0ABN7INH1</accession>
<feature type="compositionally biased region" description="Acidic residues" evidence="1">
    <location>
        <begin position="1"/>
        <end position="17"/>
    </location>
</feature>
<reference evidence="2" key="1">
    <citation type="submission" date="2020-10" db="EMBL/GenBank/DDBJ databases">
        <authorList>
            <person name="Sedaghatjoo S."/>
        </authorList>
    </citation>
    <scope>NUCLEOTIDE SEQUENCE</scope>
    <source>
        <strain evidence="2">AZH3</strain>
    </source>
</reference>
<evidence type="ECO:0000313" key="2">
    <source>
        <dbReference type="EMBL" id="CAD6913921.1"/>
    </source>
</evidence>
<keyword evidence="3" id="KW-1185">Reference proteome</keyword>
<name>A0ABN7INH1_9BASI</name>
<comment type="caution">
    <text evidence="2">The sequence shown here is derived from an EMBL/GenBank/DDBJ whole genome shotgun (WGS) entry which is preliminary data.</text>
</comment>
<feature type="compositionally biased region" description="Basic and acidic residues" evidence="1">
    <location>
        <begin position="153"/>
        <end position="165"/>
    </location>
</feature>
<sequence length="989" mass="111451">MQDEEATDEEDEQELEADTQSHTASSVEDDAKSPSHAQDPGHLSPPRNGQAPPQHLSPSHDQEPDQPSIARVRADGHERGWYGRGNIEEDEELDLEDAEEYIEEEMVDADGWEEGEDPDGGPGLFDSEDDSDEAEEDGSEDGHGSDSEEDDDEHQHQDQADDRAPADFGAQSRNAQQLFDELVGNYRPGPRPQRPPNPRFSAEQVIGRLTPSQTATLRHIRACIRTKATDEQYRAFARNTELANPDIKILGKDEANKLVKRVNFLHERKWDMCPESCMAFVGPYADLQHCTAIRNGRRCRAARYDSKGKPRKQFSTLSILPRIRARFAAGSGHTYLQHFAQLADQEWGTEGQRFFDWSSGATHQKLVADGLFSDARHDAFLLSTDGAQMVEKRKSSGWVVLLSSFNTPGWTRYKHDETFVSTIIPGPQNPIDVDSFLWPILQEIARAAVGYWMWDGSRNEWFLWRGWIVAAAADQQESGKINRMTGPSGFAGCKTCRILANYAKEKDNVGYFPLKTVQGDRERTRLRPGSYDPRDLPMRNDETFEEDFAELDGCRNQAERRETRRLTGLGGLPLLAFSPAFTSPTFFPPDIFHLFGSNVPGLIWTTLTTKSDPEDPFSLSQEQQDLFADTIKSVGKDLPSSISSAPARSPNITLGSHFKMFEWFLVMYTYLPPFLVAIDAPGPVIQMISHLSAGVRLAISRESLTMEQLQEMQDHFILFAQLWEDQYIRAQPQLLHRATISVHHLLHIWQFVYCHGSVRVTSQARCEREIGLIKPSLRSFKSPFVGVMNAARQREHLRILDVVLDPPEEVEPFEPSRTHTTRITSRHRPLSDEYADQELACLQAHADRGHLPNPLPEYVRRGKLTVARSPFISFTVRGTRIESASARSASRFGAFGEDDDGGRPIVYGEALHFLCLFPGDAQDDMVIDVARSYVLFRRLDNVERVGHVIRGNWSARLGIMHVGSIFECVGIMELGGYIYILTPPSIPEP</sequence>
<feature type="compositionally biased region" description="Basic and acidic residues" evidence="1">
    <location>
        <begin position="72"/>
        <end position="81"/>
    </location>
</feature>
<protein>
    <submittedName>
        <fullName evidence="2">Uncharacterized protein</fullName>
    </submittedName>
</protein>
<organism evidence="2 3">
    <name type="scientific">Tilletia caries</name>
    <name type="common">wheat bunt fungus</name>
    <dbReference type="NCBI Taxonomy" id="13290"/>
    <lineage>
        <taxon>Eukaryota</taxon>
        <taxon>Fungi</taxon>
        <taxon>Dikarya</taxon>
        <taxon>Basidiomycota</taxon>
        <taxon>Ustilaginomycotina</taxon>
        <taxon>Exobasidiomycetes</taxon>
        <taxon>Tilletiales</taxon>
        <taxon>Tilletiaceae</taxon>
        <taxon>Tilletia</taxon>
    </lineage>
</organism>
<evidence type="ECO:0000256" key="1">
    <source>
        <dbReference type="SAM" id="MobiDB-lite"/>
    </source>
</evidence>
<feature type="compositionally biased region" description="Acidic residues" evidence="1">
    <location>
        <begin position="88"/>
        <end position="119"/>
    </location>
</feature>
<dbReference type="Pfam" id="PF02992">
    <property type="entry name" value="Transposase_21"/>
    <property type="match status" value="1"/>
</dbReference>
<gene>
    <name evidence="2" type="ORF">JKIAZH3_G6234</name>
</gene>